<dbReference type="SUPFAM" id="SSF51905">
    <property type="entry name" value="FAD/NAD(P)-binding domain"/>
    <property type="match status" value="1"/>
</dbReference>
<gene>
    <name evidence="1" type="ORF">GGX14DRAFT_625636</name>
</gene>
<keyword evidence="2" id="KW-1185">Reference proteome</keyword>
<evidence type="ECO:0000313" key="2">
    <source>
        <dbReference type="Proteomes" id="UP001219525"/>
    </source>
</evidence>
<protein>
    <recommendedName>
        <fullName evidence="3">FAD/NAD(P)-binding domain-containing protein</fullName>
    </recommendedName>
</protein>
<reference evidence="1" key="1">
    <citation type="submission" date="2023-03" db="EMBL/GenBank/DDBJ databases">
        <title>Massive genome expansion in bonnet fungi (Mycena s.s.) driven by repeated elements and novel gene families across ecological guilds.</title>
        <authorList>
            <consortium name="Lawrence Berkeley National Laboratory"/>
            <person name="Harder C.B."/>
            <person name="Miyauchi S."/>
            <person name="Viragh M."/>
            <person name="Kuo A."/>
            <person name="Thoen E."/>
            <person name="Andreopoulos B."/>
            <person name="Lu D."/>
            <person name="Skrede I."/>
            <person name="Drula E."/>
            <person name="Henrissat B."/>
            <person name="Morin E."/>
            <person name="Kohler A."/>
            <person name="Barry K."/>
            <person name="LaButti K."/>
            <person name="Morin E."/>
            <person name="Salamov A."/>
            <person name="Lipzen A."/>
            <person name="Mereny Z."/>
            <person name="Hegedus B."/>
            <person name="Baldrian P."/>
            <person name="Stursova M."/>
            <person name="Weitz H."/>
            <person name="Taylor A."/>
            <person name="Grigoriev I.V."/>
            <person name="Nagy L.G."/>
            <person name="Martin F."/>
            <person name="Kauserud H."/>
        </authorList>
    </citation>
    <scope>NUCLEOTIDE SEQUENCE</scope>
    <source>
        <strain evidence="1">9144</strain>
    </source>
</reference>
<dbReference type="AlphaFoldDB" id="A0AAD6VG59"/>
<evidence type="ECO:0008006" key="3">
    <source>
        <dbReference type="Google" id="ProtNLM"/>
    </source>
</evidence>
<evidence type="ECO:0000313" key="1">
    <source>
        <dbReference type="EMBL" id="KAJ7210452.1"/>
    </source>
</evidence>
<sequence length="565" mass="63363">MPSLLLKVLVAAPAVYSTLLLAWHLLRRHLLAKHIGISSLPLLQTGRHPSQKIEGTAVICGGSIAGLLAARICHEHFERVVIVEPEAWVASEEGRKVDGWILTSQRSRVMQYTSLHACQAYFFAGMRHLFPNLKEECYRSNIKYLYISSVAQWFNVRSRIQSHNQMYNTSGSIWRTPPVLRENMYVGRAGIETFLRRLVLDRDTYPNIEFITGTVTDVLPDPINPSRFSKVIVRRDSSGAVHEFPAALVADCTGPARVGLKWLARHGYGSSTSYPGAKLPLDRLKISLDQKLRYSSMLFRISSEFHDSIPFPANVKDVKPIYTFIEDATDESLARGRAIVVILRADGDQLVVFSGHYGSDRPQPKSLRELKEFARDLYAVTPIPDWVFKLLDMLEEIEDSATVSLVKVPATTYIRYHRATNLPSNFVALGDSVMTVNPLFGEGCTKALRCAIALHTVLLRAQATSGRTLPATFATDFFAEEHAKTDWLWENTRLMDYGMPTTEPIAGESLQSGAFLRWYVNWLQRLAPTDDHAGLVMYDSTCGFASPIDALHPALVMKVLWRAVV</sequence>
<name>A0AAD6VG59_9AGAR</name>
<accession>A0AAD6VG59</accession>
<proteinExistence type="predicted"/>
<organism evidence="1 2">
    <name type="scientific">Mycena pura</name>
    <dbReference type="NCBI Taxonomy" id="153505"/>
    <lineage>
        <taxon>Eukaryota</taxon>
        <taxon>Fungi</taxon>
        <taxon>Dikarya</taxon>
        <taxon>Basidiomycota</taxon>
        <taxon>Agaricomycotina</taxon>
        <taxon>Agaricomycetes</taxon>
        <taxon>Agaricomycetidae</taxon>
        <taxon>Agaricales</taxon>
        <taxon>Marasmiineae</taxon>
        <taxon>Mycenaceae</taxon>
        <taxon>Mycena</taxon>
    </lineage>
</organism>
<dbReference type="EMBL" id="JARJCW010000028">
    <property type="protein sequence ID" value="KAJ7210452.1"/>
    <property type="molecule type" value="Genomic_DNA"/>
</dbReference>
<dbReference type="InterPro" id="IPR036188">
    <property type="entry name" value="FAD/NAD-bd_sf"/>
</dbReference>
<dbReference type="Proteomes" id="UP001219525">
    <property type="component" value="Unassembled WGS sequence"/>
</dbReference>
<feature type="non-terminal residue" evidence="1">
    <location>
        <position position="565"/>
    </location>
</feature>
<dbReference type="Gene3D" id="3.50.50.60">
    <property type="entry name" value="FAD/NAD(P)-binding domain"/>
    <property type="match status" value="1"/>
</dbReference>
<comment type="caution">
    <text evidence="1">The sequence shown here is derived from an EMBL/GenBank/DDBJ whole genome shotgun (WGS) entry which is preliminary data.</text>
</comment>